<dbReference type="CDD" id="cd06171">
    <property type="entry name" value="Sigma70_r4"/>
    <property type="match status" value="1"/>
</dbReference>
<keyword evidence="2" id="KW-0805">Transcription regulation</keyword>
<keyword evidence="4" id="KW-0238">DNA-binding</keyword>
<sequence length="185" mass="20204">MSEAAPVPDEELAARAAAGDHGAFDILVRRHTARMYRVALRITGSSSEAEDVVQEAWLSAWRALPGFRFESAVSTWLYRVTTNGALGVVRRRKPTVPLDEGDAGVVPGPEGYVVSAEQVGRVLRAIAELDVGQRIPLILREFEGLTYDEVAEVLEVSVPALRARLHRARVALLAKLGDNLRPGER</sequence>
<dbReference type="InterPro" id="IPR039425">
    <property type="entry name" value="RNA_pol_sigma-70-like"/>
</dbReference>
<dbReference type="AlphaFoldDB" id="A0A075UUV7"/>
<feature type="domain" description="RNA polymerase sigma-70 region 2" evidence="6">
    <location>
        <begin position="27"/>
        <end position="93"/>
    </location>
</feature>
<gene>
    <name evidence="8" type="ORF">AJAP_25525</name>
</gene>
<dbReference type="InterPro" id="IPR014284">
    <property type="entry name" value="RNA_pol_sigma-70_dom"/>
</dbReference>
<dbReference type="SUPFAM" id="SSF88946">
    <property type="entry name" value="Sigma2 domain of RNA polymerase sigma factors"/>
    <property type="match status" value="1"/>
</dbReference>
<dbReference type="InterPro" id="IPR036388">
    <property type="entry name" value="WH-like_DNA-bd_sf"/>
</dbReference>
<evidence type="ECO:0000256" key="2">
    <source>
        <dbReference type="ARBA" id="ARBA00023015"/>
    </source>
</evidence>
<dbReference type="GO" id="GO:0016987">
    <property type="term" value="F:sigma factor activity"/>
    <property type="evidence" value="ECO:0007669"/>
    <property type="project" value="UniProtKB-KW"/>
</dbReference>
<dbReference type="PANTHER" id="PTHR43133">
    <property type="entry name" value="RNA POLYMERASE ECF-TYPE SIGMA FACTO"/>
    <property type="match status" value="1"/>
</dbReference>
<dbReference type="InterPro" id="IPR013324">
    <property type="entry name" value="RNA_pol_sigma_r3/r4-like"/>
</dbReference>
<evidence type="ECO:0000256" key="3">
    <source>
        <dbReference type="ARBA" id="ARBA00023082"/>
    </source>
</evidence>
<dbReference type="SUPFAM" id="SSF88659">
    <property type="entry name" value="Sigma3 and sigma4 domains of RNA polymerase sigma factors"/>
    <property type="match status" value="1"/>
</dbReference>
<comment type="similarity">
    <text evidence="1">Belongs to the sigma-70 factor family. ECF subfamily.</text>
</comment>
<evidence type="ECO:0000259" key="7">
    <source>
        <dbReference type="Pfam" id="PF08281"/>
    </source>
</evidence>
<feature type="domain" description="RNA polymerase sigma factor 70 region 4 type 2" evidence="7">
    <location>
        <begin position="121"/>
        <end position="172"/>
    </location>
</feature>
<name>A0A075UUV7_9PSEU</name>
<dbReference type="PANTHER" id="PTHR43133:SF8">
    <property type="entry name" value="RNA POLYMERASE SIGMA FACTOR HI_1459-RELATED"/>
    <property type="match status" value="1"/>
</dbReference>
<evidence type="ECO:0000313" key="8">
    <source>
        <dbReference type="EMBL" id="AIG77952.1"/>
    </source>
</evidence>
<keyword evidence="5" id="KW-0804">Transcription</keyword>
<dbReference type="InterPro" id="IPR013325">
    <property type="entry name" value="RNA_pol_sigma_r2"/>
</dbReference>
<organism evidence="8 9">
    <name type="scientific">Amycolatopsis japonica</name>
    <dbReference type="NCBI Taxonomy" id="208439"/>
    <lineage>
        <taxon>Bacteria</taxon>
        <taxon>Bacillati</taxon>
        <taxon>Actinomycetota</taxon>
        <taxon>Actinomycetes</taxon>
        <taxon>Pseudonocardiales</taxon>
        <taxon>Pseudonocardiaceae</taxon>
        <taxon>Amycolatopsis</taxon>
        <taxon>Amycolatopsis japonica group</taxon>
    </lineage>
</organism>
<reference evidence="8 9" key="1">
    <citation type="journal article" date="2014" name="J. Biotechnol.">
        <title>Complete genome sequence of the actinobacterium Amycolatopsis japonica MG417-CF17(T) (=DSM 44213T) producing (S,S)-N,N'-ethylenediaminedisuccinic acid.</title>
        <authorList>
            <person name="Stegmann E."/>
            <person name="Albersmeier A."/>
            <person name="Spohn M."/>
            <person name="Gert H."/>
            <person name="Weber T."/>
            <person name="Wohlleben W."/>
            <person name="Kalinowski J."/>
            <person name="Ruckert C."/>
        </authorList>
    </citation>
    <scope>NUCLEOTIDE SEQUENCE [LARGE SCALE GENOMIC DNA]</scope>
    <source>
        <strain evidence="9">MG417-CF17 (DSM 44213)</strain>
    </source>
</reference>
<dbReference type="Proteomes" id="UP000028492">
    <property type="component" value="Chromosome"/>
</dbReference>
<dbReference type="InterPro" id="IPR007627">
    <property type="entry name" value="RNA_pol_sigma70_r2"/>
</dbReference>
<evidence type="ECO:0000313" key="9">
    <source>
        <dbReference type="Proteomes" id="UP000028492"/>
    </source>
</evidence>
<dbReference type="InterPro" id="IPR013249">
    <property type="entry name" value="RNA_pol_sigma70_r4_t2"/>
</dbReference>
<dbReference type="Gene3D" id="1.10.10.10">
    <property type="entry name" value="Winged helix-like DNA-binding domain superfamily/Winged helix DNA-binding domain"/>
    <property type="match status" value="1"/>
</dbReference>
<dbReference type="EMBL" id="CP008953">
    <property type="protein sequence ID" value="AIG77952.1"/>
    <property type="molecule type" value="Genomic_DNA"/>
</dbReference>
<dbReference type="KEGG" id="aja:AJAP_25525"/>
<keyword evidence="3" id="KW-0731">Sigma factor</keyword>
<proteinExistence type="inferred from homology"/>
<evidence type="ECO:0000259" key="6">
    <source>
        <dbReference type="Pfam" id="PF04542"/>
    </source>
</evidence>
<evidence type="ECO:0000256" key="5">
    <source>
        <dbReference type="ARBA" id="ARBA00023163"/>
    </source>
</evidence>
<keyword evidence="9" id="KW-1185">Reference proteome</keyword>
<protein>
    <submittedName>
        <fullName evidence="8">Uncharacterized protein</fullName>
    </submittedName>
</protein>
<dbReference type="HOGENOM" id="CLU_047691_3_0_11"/>
<evidence type="ECO:0000256" key="4">
    <source>
        <dbReference type="ARBA" id="ARBA00023125"/>
    </source>
</evidence>
<dbReference type="GO" id="GO:0003677">
    <property type="term" value="F:DNA binding"/>
    <property type="evidence" value="ECO:0007669"/>
    <property type="project" value="UniProtKB-KW"/>
</dbReference>
<dbReference type="STRING" id="208439.AJAP_25525"/>
<dbReference type="Pfam" id="PF04542">
    <property type="entry name" value="Sigma70_r2"/>
    <property type="match status" value="1"/>
</dbReference>
<accession>A0A075UUV7</accession>
<dbReference type="eggNOG" id="COG1595">
    <property type="taxonomic scope" value="Bacteria"/>
</dbReference>
<dbReference type="Pfam" id="PF08281">
    <property type="entry name" value="Sigma70_r4_2"/>
    <property type="match status" value="1"/>
</dbReference>
<dbReference type="NCBIfam" id="TIGR02937">
    <property type="entry name" value="sigma70-ECF"/>
    <property type="match status" value="1"/>
</dbReference>
<dbReference type="RefSeq" id="WP_038515690.1">
    <property type="nucleotide sequence ID" value="NZ_CP008953.1"/>
</dbReference>
<evidence type="ECO:0000256" key="1">
    <source>
        <dbReference type="ARBA" id="ARBA00010641"/>
    </source>
</evidence>
<dbReference type="GO" id="GO:0006352">
    <property type="term" value="P:DNA-templated transcription initiation"/>
    <property type="evidence" value="ECO:0007669"/>
    <property type="project" value="InterPro"/>
</dbReference>
<dbReference type="Gene3D" id="1.10.1740.10">
    <property type="match status" value="1"/>
</dbReference>